<name>A0A6V7Y5G6_MELEN</name>
<gene>
    <name evidence="3" type="ORF">MENT_LOCUS60807</name>
</gene>
<evidence type="ECO:0000256" key="1">
    <source>
        <dbReference type="SAM" id="MobiDB-lite"/>
    </source>
</evidence>
<evidence type="ECO:0000313" key="3">
    <source>
        <dbReference type="EMBL" id="CAD2206910.1"/>
    </source>
</evidence>
<evidence type="ECO:0000259" key="2">
    <source>
        <dbReference type="PROSITE" id="PS50106"/>
    </source>
</evidence>
<reference evidence="3 4" key="1">
    <citation type="submission" date="2020-08" db="EMBL/GenBank/DDBJ databases">
        <authorList>
            <person name="Koutsovoulos G."/>
            <person name="Danchin GJ E."/>
        </authorList>
    </citation>
    <scope>NUCLEOTIDE SEQUENCE [LARGE SCALE GENOMIC DNA]</scope>
</reference>
<sequence>MSIRGSITEVSVQVTRRSTEPRIEFIEGSRPPRVRKMSFESYLYGRVYVGDEIIGLNDEEITTAEDFYRIVGASIREPEKLRIQVRRDTFYRITIRKLEGEYQGKDEWELFDFEIKWRRGGMPLGVNMKEVEDNVTICGTEAGSIADGNFHYGDVITRVNGKKVDDTKSVKAAILEGINNNNLTIRVARPIPKVSSDSLPADVTKIIQKNMNFHRHSHKYSAAITSAERDAPTSFIGRITGRGGSSQRSSRRSSPEVSSARVTIQRPSKGDVKDIPADTTADLKKTPPRRGHNQMILEQKVWRM</sequence>
<proteinExistence type="predicted"/>
<evidence type="ECO:0000313" key="4">
    <source>
        <dbReference type="Proteomes" id="UP000580250"/>
    </source>
</evidence>
<dbReference type="AlphaFoldDB" id="A0A6V7Y5G6"/>
<feature type="region of interest" description="Disordered" evidence="1">
    <location>
        <begin position="235"/>
        <end position="293"/>
    </location>
</feature>
<accession>A0A6V7Y5G6</accession>
<organism evidence="3 4">
    <name type="scientific">Meloidogyne enterolobii</name>
    <name type="common">Root-knot nematode worm</name>
    <name type="synonym">Meloidogyne mayaguensis</name>
    <dbReference type="NCBI Taxonomy" id="390850"/>
    <lineage>
        <taxon>Eukaryota</taxon>
        <taxon>Metazoa</taxon>
        <taxon>Ecdysozoa</taxon>
        <taxon>Nematoda</taxon>
        <taxon>Chromadorea</taxon>
        <taxon>Rhabditida</taxon>
        <taxon>Tylenchina</taxon>
        <taxon>Tylenchomorpha</taxon>
        <taxon>Tylenchoidea</taxon>
        <taxon>Meloidogynidae</taxon>
        <taxon>Meloidogyninae</taxon>
        <taxon>Meloidogyne</taxon>
    </lineage>
</organism>
<dbReference type="SUPFAM" id="SSF50156">
    <property type="entry name" value="PDZ domain-like"/>
    <property type="match status" value="1"/>
</dbReference>
<dbReference type="EMBL" id="CAJEWN010003214">
    <property type="protein sequence ID" value="CAD2206910.1"/>
    <property type="molecule type" value="Genomic_DNA"/>
</dbReference>
<dbReference type="Gene3D" id="2.30.42.10">
    <property type="match status" value="1"/>
</dbReference>
<dbReference type="InterPro" id="IPR001478">
    <property type="entry name" value="PDZ"/>
</dbReference>
<feature type="domain" description="PDZ" evidence="2">
    <location>
        <begin position="112"/>
        <end position="191"/>
    </location>
</feature>
<dbReference type="Proteomes" id="UP000580250">
    <property type="component" value="Unassembled WGS sequence"/>
</dbReference>
<dbReference type="InterPro" id="IPR036034">
    <property type="entry name" value="PDZ_sf"/>
</dbReference>
<dbReference type="PANTHER" id="PTHR31327">
    <property type="entry name" value="SPERM MEIOSIS PDZ DOMAIN CONTAINING PROTEINS-RELATED"/>
    <property type="match status" value="1"/>
</dbReference>
<dbReference type="PROSITE" id="PS50106">
    <property type="entry name" value="PDZ"/>
    <property type="match status" value="1"/>
</dbReference>
<feature type="compositionally biased region" description="Basic and acidic residues" evidence="1">
    <location>
        <begin position="268"/>
        <end position="285"/>
    </location>
</feature>
<dbReference type="OrthoDB" id="5852987at2759"/>
<dbReference type="InterPro" id="IPR040264">
    <property type="entry name" value="T15H9.4-like"/>
</dbReference>
<comment type="caution">
    <text evidence="3">The sequence shown here is derived from an EMBL/GenBank/DDBJ whole genome shotgun (WGS) entry which is preliminary data.</text>
</comment>
<protein>
    <recommendedName>
        <fullName evidence="2">PDZ domain-containing protein</fullName>
    </recommendedName>
</protein>
<dbReference type="Pfam" id="PF13180">
    <property type="entry name" value="PDZ_2"/>
    <property type="match status" value="1"/>
</dbReference>